<evidence type="ECO:0008006" key="3">
    <source>
        <dbReference type="Google" id="ProtNLM"/>
    </source>
</evidence>
<accession>A0A0D0ZW26</accession>
<evidence type="ECO:0000313" key="2">
    <source>
        <dbReference type="Proteomes" id="UP000032250"/>
    </source>
</evidence>
<proteinExistence type="predicted"/>
<dbReference type="RefSeq" id="WP_003489128.1">
    <property type="nucleotide sequence ID" value="NZ_JXSU01000007.1"/>
</dbReference>
<sequence>MSYCEERQFHVHEFLGSTRLAEVDDPEDVHNHRFAGVSGEAIKRGNSHVHNIRTNTDFFDHFHMIDVITGPAIPVGDGRHVHFVSGVTTLNDGHRHRFIFATLIEAPIFEEC</sequence>
<dbReference type="AlphaFoldDB" id="A0A0D0ZW26"/>
<protein>
    <recommendedName>
        <fullName evidence="3">YmaF family protein</fullName>
    </recommendedName>
</protein>
<organism evidence="1 2">
    <name type="scientific">Clostridium botulinum B2 450</name>
    <dbReference type="NCBI Taxonomy" id="1379739"/>
    <lineage>
        <taxon>Bacteria</taxon>
        <taxon>Bacillati</taxon>
        <taxon>Bacillota</taxon>
        <taxon>Clostridia</taxon>
        <taxon>Eubacteriales</taxon>
        <taxon>Clostridiaceae</taxon>
        <taxon>Clostridium</taxon>
    </lineage>
</organism>
<dbReference type="PATRIC" id="fig|1379739.3.peg.1231"/>
<name>A0A0D0ZW26_CLOBO</name>
<dbReference type="Proteomes" id="UP000032250">
    <property type="component" value="Unassembled WGS sequence"/>
</dbReference>
<dbReference type="InterPro" id="IPR024307">
    <property type="entry name" value="YmaF"/>
</dbReference>
<dbReference type="HOGENOM" id="CLU_137811_0_0_9"/>
<gene>
    <name evidence="1" type="ORF">N495_04540</name>
</gene>
<dbReference type="EMBL" id="JXSU01000007">
    <property type="protein sequence ID" value="KIS22878.1"/>
    <property type="molecule type" value="Genomic_DNA"/>
</dbReference>
<evidence type="ECO:0000313" key="1">
    <source>
        <dbReference type="EMBL" id="KIS22878.1"/>
    </source>
</evidence>
<dbReference type="Pfam" id="PF12788">
    <property type="entry name" value="YmaF"/>
    <property type="match status" value="1"/>
</dbReference>
<comment type="caution">
    <text evidence="1">The sequence shown here is derived from an EMBL/GenBank/DDBJ whole genome shotgun (WGS) entry which is preliminary data.</text>
</comment>
<dbReference type="OrthoDB" id="2967209at2"/>
<reference evidence="1 2" key="1">
    <citation type="submission" date="2014-06" db="EMBL/GenBank/DDBJ databases">
        <title>Genome characterization of distinct group I Clostridium botulinum lineages.</title>
        <authorList>
            <person name="Giordani F."/>
            <person name="Anselmo A."/>
            <person name="Fillo S."/>
            <person name="Palozzi A.M."/>
            <person name="Fortunato A."/>
            <person name="Gentile B."/>
            <person name="Ciammaruconi A."/>
            <person name="Anniballi F."/>
            <person name="De Medici D."/>
            <person name="Lista F."/>
        </authorList>
    </citation>
    <scope>NUCLEOTIDE SEQUENCE [LARGE SCALE GENOMIC DNA]</scope>
    <source>
        <strain evidence="1 2">B2 450</strain>
    </source>
</reference>